<organism evidence="2 3">
    <name type="scientific">Candidatus Collierbacteria bacterium RIFOXYA2_FULL_46_10</name>
    <dbReference type="NCBI Taxonomy" id="1817726"/>
    <lineage>
        <taxon>Bacteria</taxon>
        <taxon>Candidatus Collieribacteriota</taxon>
    </lineage>
</organism>
<keyword evidence="1" id="KW-0472">Membrane</keyword>
<dbReference type="Proteomes" id="UP000176191">
    <property type="component" value="Unassembled WGS sequence"/>
</dbReference>
<dbReference type="InterPro" id="IPR045584">
    <property type="entry name" value="Pilin-like"/>
</dbReference>
<keyword evidence="1" id="KW-1133">Transmembrane helix</keyword>
<dbReference type="SUPFAM" id="SSF54523">
    <property type="entry name" value="Pili subunits"/>
    <property type="match status" value="1"/>
</dbReference>
<dbReference type="EMBL" id="MFAK01000044">
    <property type="protein sequence ID" value="OGD73924.1"/>
    <property type="molecule type" value="Genomic_DNA"/>
</dbReference>
<evidence type="ECO:0000256" key="1">
    <source>
        <dbReference type="SAM" id="Phobius"/>
    </source>
</evidence>
<protein>
    <recommendedName>
        <fullName evidence="4">General secretion pathway GspH domain-containing protein</fullName>
    </recommendedName>
</protein>
<dbReference type="Gene3D" id="3.30.700.10">
    <property type="entry name" value="Glycoprotein, Type 4 Pilin"/>
    <property type="match status" value="1"/>
</dbReference>
<feature type="transmembrane region" description="Helical" evidence="1">
    <location>
        <begin position="12"/>
        <end position="35"/>
    </location>
</feature>
<evidence type="ECO:0008006" key="4">
    <source>
        <dbReference type="Google" id="ProtNLM"/>
    </source>
</evidence>
<sequence>MPPPIPKYLPGFTLVELLIISAITAILVVAGLSAYRQAADRQTVNNSAELIMSTFQSAQKRAQISDKQCDGIYLGERVVVSTNTLVTSSLCDGDTVTLETITIPNVTSITSATIIFRPLSGGVDLGGGTSLTLVVTSSTGATASFLLTQSGTIEYLGID</sequence>
<proteinExistence type="predicted"/>
<evidence type="ECO:0000313" key="3">
    <source>
        <dbReference type="Proteomes" id="UP000176191"/>
    </source>
</evidence>
<evidence type="ECO:0000313" key="2">
    <source>
        <dbReference type="EMBL" id="OGD73924.1"/>
    </source>
</evidence>
<reference evidence="2 3" key="1">
    <citation type="journal article" date="2016" name="Nat. Commun.">
        <title>Thousands of microbial genomes shed light on interconnected biogeochemical processes in an aquifer system.</title>
        <authorList>
            <person name="Anantharaman K."/>
            <person name="Brown C.T."/>
            <person name="Hug L.A."/>
            <person name="Sharon I."/>
            <person name="Castelle C.J."/>
            <person name="Probst A.J."/>
            <person name="Thomas B.C."/>
            <person name="Singh A."/>
            <person name="Wilkins M.J."/>
            <person name="Karaoz U."/>
            <person name="Brodie E.L."/>
            <person name="Williams K.H."/>
            <person name="Hubbard S.S."/>
            <person name="Banfield J.F."/>
        </authorList>
    </citation>
    <scope>NUCLEOTIDE SEQUENCE [LARGE SCALE GENOMIC DNA]</scope>
</reference>
<gene>
    <name evidence="2" type="ORF">A2228_01500</name>
</gene>
<dbReference type="AlphaFoldDB" id="A0A1F5F3J7"/>
<name>A0A1F5F3J7_9BACT</name>
<keyword evidence="1" id="KW-0812">Transmembrane</keyword>
<comment type="caution">
    <text evidence="2">The sequence shown here is derived from an EMBL/GenBank/DDBJ whole genome shotgun (WGS) entry which is preliminary data.</text>
</comment>
<accession>A0A1F5F3J7</accession>